<organism evidence="2 3">
    <name type="scientific">Lactococcus termiticola</name>
    <dbReference type="NCBI Taxonomy" id="2169526"/>
    <lineage>
        <taxon>Bacteria</taxon>
        <taxon>Bacillati</taxon>
        <taxon>Bacillota</taxon>
        <taxon>Bacilli</taxon>
        <taxon>Lactobacillales</taxon>
        <taxon>Streptococcaceae</taxon>
        <taxon>Lactococcus</taxon>
    </lineage>
</organism>
<sequence length="197" mass="21432">MKLLGLVGTNANFSYNRKLLWFMKDLFPFVEIEILEIAGLPLFSEDEPELPAGISAMTEQLMGADGLIIATPEYDHAVPAALKSVLEWLSWESSHPLKELPIMIVGASLGKLGTVYAQENLRTILQSPGLEAMVMPGHQFMLSEAKTAFDANGNLVDAKTIKFLESSFGAFVDFVSVMGPVRQELLSLDALAGASEE</sequence>
<dbReference type="GO" id="GO:0005829">
    <property type="term" value="C:cytosol"/>
    <property type="evidence" value="ECO:0007669"/>
    <property type="project" value="TreeGrafter"/>
</dbReference>
<dbReference type="Gene3D" id="3.40.50.360">
    <property type="match status" value="1"/>
</dbReference>
<keyword evidence="3" id="KW-1185">Reference proteome</keyword>
<dbReference type="OrthoDB" id="9812295at2"/>
<comment type="caution">
    <text evidence="2">The sequence shown here is derived from an EMBL/GenBank/DDBJ whole genome shotgun (WGS) entry which is preliminary data.</text>
</comment>
<evidence type="ECO:0000313" key="2">
    <source>
        <dbReference type="EMBL" id="GBG97406.1"/>
    </source>
</evidence>
<feature type="domain" description="NADPH-dependent FMN reductase-like" evidence="1">
    <location>
        <begin position="1"/>
        <end position="146"/>
    </location>
</feature>
<evidence type="ECO:0000313" key="3">
    <source>
        <dbReference type="Proteomes" id="UP000245021"/>
    </source>
</evidence>
<proteinExistence type="predicted"/>
<reference evidence="2 3" key="1">
    <citation type="journal article" date="2018" name="Genome Announc.">
        <title>Draft Genome Sequence of Lactococcus sp. Strain NtB2 (JCM 32569), Isolated from the Gut of the Higher Termite Nasutitermes takasagoensis.</title>
        <authorList>
            <person name="Noda S."/>
            <person name="Aihara C."/>
            <person name="Yuki M."/>
            <person name="Ohkuma M."/>
        </authorList>
    </citation>
    <scope>NUCLEOTIDE SEQUENCE [LARGE SCALE GENOMIC DNA]</scope>
    <source>
        <strain evidence="2 3">NtB2</strain>
    </source>
</reference>
<dbReference type="InterPro" id="IPR050712">
    <property type="entry name" value="NAD(P)H-dep_reductase"/>
</dbReference>
<dbReference type="Pfam" id="PF03358">
    <property type="entry name" value="FMN_red"/>
    <property type="match status" value="1"/>
</dbReference>
<dbReference type="PANTHER" id="PTHR30543:SF21">
    <property type="entry name" value="NAD(P)H-DEPENDENT FMN REDUCTASE LOT6"/>
    <property type="match status" value="1"/>
</dbReference>
<gene>
    <name evidence="2" type="ORF">NtB2_01551</name>
</gene>
<name>A0A2R5HHR4_9LACT</name>
<dbReference type="GO" id="GO:0010181">
    <property type="term" value="F:FMN binding"/>
    <property type="evidence" value="ECO:0007669"/>
    <property type="project" value="TreeGrafter"/>
</dbReference>
<dbReference type="Proteomes" id="UP000245021">
    <property type="component" value="Unassembled WGS sequence"/>
</dbReference>
<dbReference type="PANTHER" id="PTHR30543">
    <property type="entry name" value="CHROMATE REDUCTASE"/>
    <property type="match status" value="1"/>
</dbReference>
<dbReference type="GO" id="GO:0016491">
    <property type="term" value="F:oxidoreductase activity"/>
    <property type="evidence" value="ECO:0007669"/>
    <property type="project" value="InterPro"/>
</dbReference>
<protein>
    <submittedName>
        <fullName evidence="2">Putative flavoprotein</fullName>
    </submittedName>
</protein>
<evidence type="ECO:0000259" key="1">
    <source>
        <dbReference type="Pfam" id="PF03358"/>
    </source>
</evidence>
<dbReference type="EMBL" id="BFFO01000012">
    <property type="protein sequence ID" value="GBG97406.1"/>
    <property type="molecule type" value="Genomic_DNA"/>
</dbReference>
<dbReference type="InterPro" id="IPR029039">
    <property type="entry name" value="Flavoprotein-like_sf"/>
</dbReference>
<dbReference type="SUPFAM" id="SSF52218">
    <property type="entry name" value="Flavoproteins"/>
    <property type="match status" value="1"/>
</dbReference>
<dbReference type="AlphaFoldDB" id="A0A2R5HHR4"/>
<dbReference type="InterPro" id="IPR005025">
    <property type="entry name" value="FMN_Rdtase-like_dom"/>
</dbReference>
<accession>A0A2R5HHR4</accession>